<dbReference type="GO" id="GO:0006094">
    <property type="term" value="P:gluconeogenesis"/>
    <property type="evidence" value="ECO:0007669"/>
    <property type="project" value="UniProtKB-UniRule"/>
</dbReference>
<evidence type="ECO:0000313" key="10">
    <source>
        <dbReference type="Proteomes" id="UP000187408"/>
    </source>
</evidence>
<dbReference type="InterPro" id="IPR020861">
    <property type="entry name" value="Triosephosphate_isomerase_AS"/>
</dbReference>
<dbReference type="PANTHER" id="PTHR21139">
    <property type="entry name" value="TRIOSEPHOSPHATE ISOMERASE"/>
    <property type="match status" value="1"/>
</dbReference>
<comment type="pathway">
    <text evidence="1 7 8">Carbohydrate degradation; glycolysis; D-glyceraldehyde 3-phosphate from glycerone phosphate: step 1/1.</text>
</comment>
<dbReference type="Gene3D" id="3.20.20.70">
    <property type="entry name" value="Aldolase class I"/>
    <property type="match status" value="1"/>
</dbReference>
<keyword evidence="5 7" id="KW-0324">Glycolysis</keyword>
<dbReference type="AlphaFoldDB" id="A0A1R1MK65"/>
<evidence type="ECO:0000256" key="1">
    <source>
        <dbReference type="ARBA" id="ARBA00004680"/>
    </source>
</evidence>
<evidence type="ECO:0000313" key="9">
    <source>
        <dbReference type="EMBL" id="OMH40159.1"/>
    </source>
</evidence>
<dbReference type="GO" id="GO:0004807">
    <property type="term" value="F:triose-phosphate isomerase activity"/>
    <property type="evidence" value="ECO:0007669"/>
    <property type="project" value="UniProtKB-UniRule"/>
</dbReference>
<comment type="caution">
    <text evidence="9">The sequence shown here is derived from an EMBL/GenBank/DDBJ whole genome shotgun (WGS) entry which is preliminary data.</text>
</comment>
<evidence type="ECO:0000256" key="2">
    <source>
        <dbReference type="ARBA" id="ARBA00007422"/>
    </source>
</evidence>
<dbReference type="EMBL" id="MOEN01000026">
    <property type="protein sequence ID" value="OMH40159.1"/>
    <property type="molecule type" value="Genomic_DNA"/>
</dbReference>
<dbReference type="STRING" id="1914305.BLW93_06735"/>
<dbReference type="GO" id="GO:0005829">
    <property type="term" value="C:cytosol"/>
    <property type="evidence" value="ECO:0007669"/>
    <property type="project" value="TreeGrafter"/>
</dbReference>
<dbReference type="Proteomes" id="UP000187408">
    <property type="component" value="Unassembled WGS sequence"/>
</dbReference>
<dbReference type="GO" id="GO:0006096">
    <property type="term" value="P:glycolytic process"/>
    <property type="evidence" value="ECO:0007669"/>
    <property type="project" value="UniProtKB-UniRule"/>
</dbReference>
<feature type="binding site" evidence="7">
    <location>
        <begin position="221"/>
        <end position="222"/>
    </location>
    <ligand>
        <name>substrate</name>
    </ligand>
</feature>
<evidence type="ECO:0000256" key="5">
    <source>
        <dbReference type="ARBA" id="ARBA00023152"/>
    </source>
</evidence>
<comment type="function">
    <text evidence="7">Involved in the gluconeogenesis. Catalyzes stereospecifically the conversion of dihydroxyacetone phosphate (DHAP) to D-glyceraldehyde-3-phosphate (G3P).</text>
</comment>
<reference evidence="9 10" key="1">
    <citation type="submission" date="2016-10" db="EMBL/GenBank/DDBJ databases">
        <title>Genome sequence of a sulfur-reducing bacterium Desulfurobacterium indicum K6013.</title>
        <authorList>
            <person name="Cao J."/>
            <person name="Shao Z."/>
            <person name="Alain K."/>
            <person name="Jebbar M."/>
        </authorList>
    </citation>
    <scope>NUCLEOTIDE SEQUENCE [LARGE SCALE GENOMIC DNA]</scope>
    <source>
        <strain evidence="9 10">K6013</strain>
    </source>
</reference>
<dbReference type="InterPro" id="IPR000652">
    <property type="entry name" value="Triosephosphate_isomerase"/>
</dbReference>
<protein>
    <recommendedName>
        <fullName evidence="7 8">Triosephosphate isomerase</fullName>
        <shortName evidence="7">TIM</shortName>
        <shortName evidence="7">TPI</shortName>
        <ecNumber evidence="7 8">5.3.1.1</ecNumber>
    </recommendedName>
    <alternativeName>
        <fullName evidence="7">Triose-phosphate isomerase</fullName>
    </alternativeName>
</protein>
<dbReference type="GO" id="GO:0046166">
    <property type="term" value="P:glyceraldehyde-3-phosphate biosynthetic process"/>
    <property type="evidence" value="ECO:0007669"/>
    <property type="project" value="TreeGrafter"/>
</dbReference>
<comment type="subunit">
    <text evidence="7 8">Homodimer.</text>
</comment>
<name>A0A1R1MK65_9BACT</name>
<keyword evidence="4 7" id="KW-0963">Cytoplasm</keyword>
<evidence type="ECO:0000256" key="4">
    <source>
        <dbReference type="ARBA" id="ARBA00022490"/>
    </source>
</evidence>
<evidence type="ECO:0000256" key="7">
    <source>
        <dbReference type="HAMAP-Rule" id="MF_00147"/>
    </source>
</evidence>
<dbReference type="UniPathway" id="UPA00109">
    <property type="reaction ID" value="UER00189"/>
</dbReference>
<comment type="catalytic activity">
    <reaction evidence="7 8">
        <text>D-glyceraldehyde 3-phosphate = dihydroxyacetone phosphate</text>
        <dbReference type="Rhea" id="RHEA:18585"/>
        <dbReference type="ChEBI" id="CHEBI:57642"/>
        <dbReference type="ChEBI" id="CHEBI:59776"/>
        <dbReference type="EC" id="5.3.1.1"/>
    </reaction>
</comment>
<dbReference type="PROSITE" id="PS00171">
    <property type="entry name" value="TIM_1"/>
    <property type="match status" value="1"/>
</dbReference>
<dbReference type="GO" id="GO:0019563">
    <property type="term" value="P:glycerol catabolic process"/>
    <property type="evidence" value="ECO:0007669"/>
    <property type="project" value="TreeGrafter"/>
</dbReference>
<evidence type="ECO:0000256" key="6">
    <source>
        <dbReference type="ARBA" id="ARBA00023235"/>
    </source>
</evidence>
<dbReference type="CDD" id="cd00311">
    <property type="entry name" value="TIM"/>
    <property type="match status" value="1"/>
</dbReference>
<comment type="similarity">
    <text evidence="2 7 8">Belongs to the triosephosphate isomerase family.</text>
</comment>
<dbReference type="PANTHER" id="PTHR21139:SF42">
    <property type="entry name" value="TRIOSEPHOSPHATE ISOMERASE"/>
    <property type="match status" value="1"/>
</dbReference>
<gene>
    <name evidence="7" type="primary">tpiA</name>
    <name evidence="9" type="ORF">BLW93_06735</name>
</gene>
<dbReference type="FunFam" id="3.20.20.70:FF:000016">
    <property type="entry name" value="Triosephosphate isomerase"/>
    <property type="match status" value="1"/>
</dbReference>
<keyword evidence="3 7" id="KW-0312">Gluconeogenesis</keyword>
<dbReference type="PROSITE" id="PS51440">
    <property type="entry name" value="TIM_2"/>
    <property type="match status" value="1"/>
</dbReference>
<feature type="active site" description="Electrophile" evidence="7">
    <location>
        <position position="84"/>
    </location>
</feature>
<comment type="caution">
    <text evidence="7">Lacks conserved residue(s) required for the propagation of feature annotation.</text>
</comment>
<accession>A0A1R1MK65</accession>
<dbReference type="UniPathway" id="UPA00138"/>
<dbReference type="EC" id="5.3.1.1" evidence="7 8"/>
<dbReference type="SUPFAM" id="SSF51351">
    <property type="entry name" value="Triosephosphate isomerase (TIM)"/>
    <property type="match status" value="1"/>
</dbReference>
<dbReference type="NCBIfam" id="TIGR00419">
    <property type="entry name" value="tim"/>
    <property type="match status" value="1"/>
</dbReference>
<feature type="active site" description="Proton acceptor" evidence="7">
    <location>
        <position position="154"/>
    </location>
</feature>
<comment type="pathway">
    <text evidence="7 8">Carbohydrate biosynthesis; gluconeogenesis.</text>
</comment>
<proteinExistence type="inferred from homology"/>
<keyword evidence="10" id="KW-1185">Reference proteome</keyword>
<dbReference type="InterPro" id="IPR022896">
    <property type="entry name" value="TrioseP_Isoase_bac/euk"/>
</dbReference>
<sequence>MNKTVSESIKFARDFVDAVSDVIDRDILICPPFTSLQVLGQIFSGTNVKLGAQNMHFEEKGAFTGEISPLMLKDVGCTFVILGHSERRHIFGENNELINKKVLSAVSHGLIPILCVGELLEERESGKTFKVVSSQLEEGLKGLSKEANFVVAYEPVWAIGTGKTATPELAEEVHSFLREKLVELFGKEKAESVRILYGGSVKPENVEGLMAMENIDGALVGGASLKVESFVKIVNFGR</sequence>
<feature type="binding site" evidence="7">
    <location>
        <position position="160"/>
    </location>
    <ligand>
        <name>substrate</name>
    </ligand>
</feature>
<feature type="binding site" evidence="7">
    <location>
        <position position="200"/>
    </location>
    <ligand>
        <name>substrate</name>
    </ligand>
</feature>
<comment type="subcellular location">
    <subcellularLocation>
        <location evidence="7 8">Cytoplasm</location>
    </subcellularLocation>
</comment>
<dbReference type="InterPro" id="IPR013785">
    <property type="entry name" value="Aldolase_TIM"/>
</dbReference>
<organism evidence="9 10">
    <name type="scientific">Desulfurobacterium indicum</name>
    <dbReference type="NCBI Taxonomy" id="1914305"/>
    <lineage>
        <taxon>Bacteria</taxon>
        <taxon>Pseudomonadati</taxon>
        <taxon>Aquificota</taxon>
        <taxon>Aquificia</taxon>
        <taxon>Desulfurobacteriales</taxon>
        <taxon>Desulfurobacteriaceae</taxon>
        <taxon>Desulfurobacterium</taxon>
    </lineage>
</organism>
<dbReference type="Pfam" id="PF00121">
    <property type="entry name" value="TIM"/>
    <property type="match status" value="1"/>
</dbReference>
<evidence type="ECO:0000256" key="3">
    <source>
        <dbReference type="ARBA" id="ARBA00022432"/>
    </source>
</evidence>
<evidence type="ECO:0000256" key="8">
    <source>
        <dbReference type="RuleBase" id="RU363013"/>
    </source>
</evidence>
<keyword evidence="6 7" id="KW-0413">Isomerase</keyword>
<dbReference type="HAMAP" id="MF_00147_B">
    <property type="entry name" value="TIM_B"/>
    <property type="match status" value="1"/>
</dbReference>
<dbReference type="InterPro" id="IPR035990">
    <property type="entry name" value="TIM_sf"/>
</dbReference>